<dbReference type="InterPro" id="IPR000998">
    <property type="entry name" value="MAM_dom"/>
</dbReference>
<dbReference type="InterPro" id="IPR051560">
    <property type="entry name" value="MAM_domain-containing"/>
</dbReference>
<dbReference type="SUPFAM" id="SSF49899">
    <property type="entry name" value="Concanavalin A-like lectins/glucanases"/>
    <property type="match status" value="1"/>
</dbReference>
<organism evidence="2 3">
    <name type="scientific">Plakobranchus ocellatus</name>
    <dbReference type="NCBI Taxonomy" id="259542"/>
    <lineage>
        <taxon>Eukaryota</taxon>
        <taxon>Metazoa</taxon>
        <taxon>Spiralia</taxon>
        <taxon>Lophotrochozoa</taxon>
        <taxon>Mollusca</taxon>
        <taxon>Gastropoda</taxon>
        <taxon>Heterobranchia</taxon>
        <taxon>Euthyneura</taxon>
        <taxon>Panpulmonata</taxon>
        <taxon>Sacoglossa</taxon>
        <taxon>Placobranchoidea</taxon>
        <taxon>Plakobranchidae</taxon>
        <taxon>Plakobranchus</taxon>
    </lineage>
</organism>
<dbReference type="GO" id="GO:0016020">
    <property type="term" value="C:membrane"/>
    <property type="evidence" value="ECO:0007669"/>
    <property type="project" value="InterPro"/>
</dbReference>
<dbReference type="PROSITE" id="PS50060">
    <property type="entry name" value="MAM_2"/>
    <property type="match status" value="1"/>
</dbReference>
<evidence type="ECO:0000313" key="3">
    <source>
        <dbReference type="Proteomes" id="UP000735302"/>
    </source>
</evidence>
<proteinExistence type="predicted"/>
<dbReference type="SMART" id="SM00137">
    <property type="entry name" value="MAM"/>
    <property type="match status" value="1"/>
</dbReference>
<keyword evidence="3" id="KW-1185">Reference proteome</keyword>
<gene>
    <name evidence="2" type="ORF">PoB_007716700</name>
</gene>
<dbReference type="Proteomes" id="UP000735302">
    <property type="component" value="Unassembled WGS sequence"/>
</dbReference>
<accession>A0AAV4E358</accession>
<dbReference type="PANTHER" id="PTHR23282">
    <property type="entry name" value="APICAL ENDOSOMAL GLYCOPROTEIN PRECURSOR"/>
    <property type="match status" value="1"/>
</dbReference>
<dbReference type="PANTHER" id="PTHR23282:SF101">
    <property type="entry name" value="MAM DOMAIN-CONTAINING PROTEIN"/>
    <property type="match status" value="1"/>
</dbReference>
<dbReference type="EMBL" id="BLXT01008617">
    <property type="protein sequence ID" value="GFO50662.1"/>
    <property type="molecule type" value="Genomic_DNA"/>
</dbReference>
<protein>
    <submittedName>
        <fullName evidence="2">MAM and LDL-receptor class a domain-containing protein 1</fullName>
    </submittedName>
</protein>
<dbReference type="CDD" id="cd06263">
    <property type="entry name" value="MAM"/>
    <property type="match status" value="1"/>
</dbReference>
<reference evidence="2 3" key="1">
    <citation type="journal article" date="2021" name="Elife">
        <title>Chloroplast acquisition without the gene transfer in kleptoplastic sea slugs, Plakobranchus ocellatus.</title>
        <authorList>
            <person name="Maeda T."/>
            <person name="Takahashi S."/>
            <person name="Yoshida T."/>
            <person name="Shimamura S."/>
            <person name="Takaki Y."/>
            <person name="Nagai Y."/>
            <person name="Toyoda A."/>
            <person name="Suzuki Y."/>
            <person name="Arimoto A."/>
            <person name="Ishii H."/>
            <person name="Satoh N."/>
            <person name="Nishiyama T."/>
            <person name="Hasebe M."/>
            <person name="Maruyama T."/>
            <person name="Minagawa J."/>
            <person name="Obokata J."/>
            <person name="Shigenobu S."/>
        </authorList>
    </citation>
    <scope>NUCLEOTIDE SEQUENCE [LARGE SCALE GENOMIC DNA]</scope>
</reference>
<dbReference type="Pfam" id="PF00629">
    <property type="entry name" value="MAM"/>
    <property type="match status" value="1"/>
</dbReference>
<sequence>MSAHLSVDKVLCHPVHVRTSVCGQGVLPSCVLGCDFESPCPLSQRPSNTLKWTLHSGQTGSTGTGPNNDHTIGNSTGHYVFIEASRQRQSDTAILYSPSIVEEPGCSFLLSFYYSMYGADIGTLSVKMTGSQNDIWSLTGEQSNQWLKATIPLSVPKTNSTFQEGGFGVGCTISRILYGQSNYGFIRRAAGRNASLAELEIPSLKLKHESGLQWVCKQWKVRFLFEKNVYGAFLSRSSSASTTSVESMHAWKDAQGNEWLKASAGRKSHDD</sequence>
<name>A0AAV4E358_9GAST</name>
<dbReference type="InterPro" id="IPR013320">
    <property type="entry name" value="ConA-like_dom_sf"/>
</dbReference>
<dbReference type="AlphaFoldDB" id="A0AAV4E358"/>
<comment type="caution">
    <text evidence="2">The sequence shown here is derived from an EMBL/GenBank/DDBJ whole genome shotgun (WGS) entry which is preliminary data.</text>
</comment>
<feature type="domain" description="MAM" evidence="1">
    <location>
        <begin position="32"/>
        <end position="163"/>
    </location>
</feature>
<dbReference type="Gene3D" id="2.60.120.200">
    <property type="match status" value="1"/>
</dbReference>
<evidence type="ECO:0000259" key="1">
    <source>
        <dbReference type="PROSITE" id="PS50060"/>
    </source>
</evidence>
<evidence type="ECO:0000313" key="2">
    <source>
        <dbReference type="EMBL" id="GFO50662.1"/>
    </source>
</evidence>